<dbReference type="RefSeq" id="WP_310421029.1">
    <property type="nucleotide sequence ID" value="NZ_JAVDYC010000001.1"/>
</dbReference>
<gene>
    <name evidence="3" type="ORF">J2S44_006173</name>
</gene>
<comment type="caution">
    <text evidence="3">The sequence shown here is derived from an EMBL/GenBank/DDBJ whole genome shotgun (WGS) entry which is preliminary data.</text>
</comment>
<dbReference type="SUPFAM" id="SSF51735">
    <property type="entry name" value="NAD(P)-binding Rossmann-fold domains"/>
    <property type="match status" value="1"/>
</dbReference>
<evidence type="ECO:0000256" key="2">
    <source>
        <dbReference type="ARBA" id="ARBA00023002"/>
    </source>
</evidence>
<sequence length="362" mass="38690">MATTPSNDETEPRRRFSRRSVLRMSALGASAGAVGLAGFGAGRVTAAGAELPDWTAGDIPPQHGRRVVVTGGNGYPRDGRSGLGYHQALGLARAGADVTIASRDRVRGEEAVRRISAAAPGAVVRFETLDLTSLASISEFAARMSAAGDRLDLLINNAGVMARTGREVSADGFERTFATNALGPFVLSARLRPLLQNGTDPRIIWMASLRGHGGTINFDDLQKEREYDYVRAYDDTKLANLLLAFECERRSKAAGWRITSIAAHPGVARTNIVLDGPGPDTTEGQRFRYIRPMWQDPAQGALPILFAATSPQATGGGYYGPKGFQSLRGLPGMTVVPENARDPRLGAELWAVLERLGTVTFG</sequence>
<protein>
    <submittedName>
        <fullName evidence="3">NAD(P)-dependent dehydrogenase (Short-subunit alcohol dehydrogenase family)</fullName>
    </submittedName>
</protein>
<reference evidence="3 4" key="1">
    <citation type="submission" date="2023-07" db="EMBL/GenBank/DDBJ databases">
        <title>Sequencing the genomes of 1000 actinobacteria strains.</title>
        <authorList>
            <person name="Klenk H.-P."/>
        </authorList>
    </citation>
    <scope>NUCLEOTIDE SEQUENCE [LARGE SCALE GENOMIC DNA]</scope>
    <source>
        <strain evidence="3 4">DSM 44711</strain>
    </source>
</reference>
<evidence type="ECO:0000313" key="4">
    <source>
        <dbReference type="Proteomes" id="UP001183629"/>
    </source>
</evidence>
<dbReference type="PANTHER" id="PTHR24320">
    <property type="entry name" value="RETINOL DEHYDROGENASE"/>
    <property type="match status" value="1"/>
</dbReference>
<accession>A0AAE3ZTS0</accession>
<proteinExistence type="inferred from homology"/>
<dbReference type="Pfam" id="PF00106">
    <property type="entry name" value="adh_short"/>
    <property type="match status" value="1"/>
</dbReference>
<keyword evidence="4" id="KW-1185">Reference proteome</keyword>
<dbReference type="Proteomes" id="UP001183629">
    <property type="component" value="Unassembled WGS sequence"/>
</dbReference>
<evidence type="ECO:0000313" key="3">
    <source>
        <dbReference type="EMBL" id="MDR7325923.1"/>
    </source>
</evidence>
<dbReference type="InterPro" id="IPR036291">
    <property type="entry name" value="NAD(P)-bd_dom_sf"/>
</dbReference>
<dbReference type="Gene3D" id="3.40.50.720">
    <property type="entry name" value="NAD(P)-binding Rossmann-like Domain"/>
    <property type="match status" value="1"/>
</dbReference>
<dbReference type="GO" id="GO:0016491">
    <property type="term" value="F:oxidoreductase activity"/>
    <property type="evidence" value="ECO:0007669"/>
    <property type="project" value="UniProtKB-KW"/>
</dbReference>
<evidence type="ECO:0000256" key="1">
    <source>
        <dbReference type="ARBA" id="ARBA00006484"/>
    </source>
</evidence>
<dbReference type="NCBIfam" id="NF004846">
    <property type="entry name" value="PRK06197.1"/>
    <property type="match status" value="1"/>
</dbReference>
<name>A0AAE3ZTS0_9ACTN</name>
<dbReference type="PROSITE" id="PS51318">
    <property type="entry name" value="TAT"/>
    <property type="match status" value="1"/>
</dbReference>
<organism evidence="3 4">
    <name type="scientific">Catenuloplanes niger</name>
    <dbReference type="NCBI Taxonomy" id="587534"/>
    <lineage>
        <taxon>Bacteria</taxon>
        <taxon>Bacillati</taxon>
        <taxon>Actinomycetota</taxon>
        <taxon>Actinomycetes</taxon>
        <taxon>Micromonosporales</taxon>
        <taxon>Micromonosporaceae</taxon>
        <taxon>Catenuloplanes</taxon>
    </lineage>
</organism>
<dbReference type="InterPro" id="IPR002347">
    <property type="entry name" value="SDR_fam"/>
</dbReference>
<dbReference type="InterPro" id="IPR006311">
    <property type="entry name" value="TAT_signal"/>
</dbReference>
<dbReference type="PANTHER" id="PTHR24320:SF148">
    <property type="entry name" value="NAD(P)-BINDING ROSSMANN-FOLD SUPERFAMILY PROTEIN"/>
    <property type="match status" value="1"/>
</dbReference>
<dbReference type="AlphaFoldDB" id="A0AAE3ZTS0"/>
<comment type="similarity">
    <text evidence="1">Belongs to the short-chain dehydrogenases/reductases (SDR) family.</text>
</comment>
<keyword evidence="2" id="KW-0560">Oxidoreductase</keyword>
<dbReference type="EMBL" id="JAVDYC010000001">
    <property type="protein sequence ID" value="MDR7325923.1"/>
    <property type="molecule type" value="Genomic_DNA"/>
</dbReference>